<evidence type="ECO:0000259" key="2">
    <source>
        <dbReference type="PROSITE" id="PS50006"/>
    </source>
</evidence>
<dbReference type="CDD" id="cd00060">
    <property type="entry name" value="FHA"/>
    <property type="match status" value="1"/>
</dbReference>
<proteinExistence type="predicted"/>
<organism evidence="3 4">
    <name type="scientific">Robertmurraya mangrovi</name>
    <dbReference type="NCBI Taxonomy" id="3098077"/>
    <lineage>
        <taxon>Bacteria</taxon>
        <taxon>Bacillati</taxon>
        <taxon>Bacillota</taxon>
        <taxon>Bacilli</taxon>
        <taxon>Bacillales</taxon>
        <taxon>Bacillaceae</taxon>
        <taxon>Robertmurraya</taxon>
    </lineage>
</organism>
<dbReference type="RefSeq" id="WP_322447412.1">
    <property type="nucleotide sequence ID" value="NZ_JAXOFX010000010.1"/>
</dbReference>
<accession>A0ABU5J0X8</accession>
<dbReference type="SUPFAM" id="SSF49879">
    <property type="entry name" value="SMAD/FHA domain"/>
    <property type="match status" value="1"/>
</dbReference>
<name>A0ABU5J0X8_9BACI</name>
<evidence type="ECO:0000313" key="3">
    <source>
        <dbReference type="EMBL" id="MDZ5473049.1"/>
    </source>
</evidence>
<feature type="domain" description="FHA" evidence="2">
    <location>
        <begin position="120"/>
        <end position="173"/>
    </location>
</feature>
<dbReference type="PROSITE" id="PS50006">
    <property type="entry name" value="FHA_DOMAIN"/>
    <property type="match status" value="1"/>
</dbReference>
<dbReference type="Gene3D" id="2.60.200.20">
    <property type="match status" value="1"/>
</dbReference>
<protein>
    <submittedName>
        <fullName evidence="3">FHA domain-containing protein</fullName>
    </submittedName>
</protein>
<gene>
    <name evidence="3" type="ORF">SM124_15125</name>
</gene>
<reference evidence="3 4" key="1">
    <citation type="submission" date="2023-11" db="EMBL/GenBank/DDBJ databases">
        <title>Bacillus jintuensis, isolated from a mudflat on the Beibu Gulf coast.</title>
        <authorList>
            <person name="Li M."/>
        </authorList>
    </citation>
    <scope>NUCLEOTIDE SEQUENCE [LARGE SCALE GENOMIC DNA]</scope>
    <source>
        <strain evidence="3 4">31A1R</strain>
    </source>
</reference>
<dbReference type="InterPro" id="IPR032030">
    <property type="entry name" value="YscD_cytoplasmic_dom"/>
</dbReference>
<evidence type="ECO:0000256" key="1">
    <source>
        <dbReference type="SAM" id="MobiDB-lite"/>
    </source>
</evidence>
<comment type="caution">
    <text evidence="3">The sequence shown here is derived from an EMBL/GenBank/DDBJ whole genome shotgun (WGS) entry which is preliminary data.</text>
</comment>
<dbReference type="InterPro" id="IPR008984">
    <property type="entry name" value="SMAD_FHA_dom_sf"/>
</dbReference>
<feature type="region of interest" description="Disordered" evidence="1">
    <location>
        <begin position="20"/>
        <end position="85"/>
    </location>
</feature>
<sequence length="204" mass="22306">MVQCANGHFYNSAGGSCPHCQGQGQGASPMQGRTMPITPPRVDSWQNGGGNHSPTPKVQPPNPSPAFDVTGGQPRHQPSDEGKTISFYNKQNGIDPVVGWLVCVDGKDKGQDYRIHSERNTIGRSDSNDIYVKGDQTISRDNHATIVFDPKRKEFRLLAGGGRGLVYVNSDVVDYTITLKEGDLIELGDTKLMFVPFCGPKFEW</sequence>
<dbReference type="InterPro" id="IPR000253">
    <property type="entry name" value="FHA_dom"/>
</dbReference>
<dbReference type="Proteomes" id="UP001290455">
    <property type="component" value="Unassembled WGS sequence"/>
</dbReference>
<dbReference type="Pfam" id="PF16697">
    <property type="entry name" value="Yop-YscD_cpl"/>
    <property type="match status" value="1"/>
</dbReference>
<keyword evidence="4" id="KW-1185">Reference proteome</keyword>
<dbReference type="EMBL" id="JAXOFX010000010">
    <property type="protein sequence ID" value="MDZ5473049.1"/>
    <property type="molecule type" value="Genomic_DNA"/>
</dbReference>
<evidence type="ECO:0000313" key="4">
    <source>
        <dbReference type="Proteomes" id="UP001290455"/>
    </source>
</evidence>